<dbReference type="PANTHER" id="PTHR10622">
    <property type="entry name" value="HET DOMAIN-CONTAINING PROTEIN"/>
    <property type="match status" value="1"/>
</dbReference>
<dbReference type="PANTHER" id="PTHR10622:SF12">
    <property type="entry name" value="HET DOMAIN-CONTAINING PROTEIN"/>
    <property type="match status" value="1"/>
</dbReference>
<feature type="domain" description="DUF8212" evidence="2">
    <location>
        <begin position="44"/>
        <end position="93"/>
    </location>
</feature>
<sequence>MPFCCVCVSQLRLSKHSIIPQRLNYCLLGIFGVNLPLVYGEGARAFTRLQEAIAQSTNDLSLFAWFGYAPNSSSQTYSGVLAQSPRQFASESCRRLELIADPLRHDATAFTITNRGVEFQTSLIMDFDTGDYLMHLDCCDTAIRLPEGPGVIAIRLVKTSSGFARHHADRHHADRLHVDAADGSANPANPTLRKWDPFMRPVHVPQVLTPAQSTHLRGRLSEAFQFRVDAPRGVTWELVTQSPSLAPGSLRPSHWDPATSAFLTEGYEYFTGMAYITFSSHLDDPFVVLCGLMPPASASAGHPQEAGNHHPRAPPEPWVALHPLRPPPDSPWRSGFTPEPGPHAQNRVGDLRALISQGAGLHYPRSLARLGQTVRARIRSGKASLPSMALMKYRERSRSTPPPACYRLVKVSVTTRSADRVHEVLISMEDQLSWAKVSEQCCVRVWDESTGWTHGERG</sequence>
<protein>
    <recommendedName>
        <fullName evidence="2">DUF8212 domain-containing protein</fullName>
    </recommendedName>
</protein>
<gene>
    <name evidence="3" type="ORF">C8A01DRAFT_17497</name>
</gene>
<evidence type="ECO:0000259" key="2">
    <source>
        <dbReference type="Pfam" id="PF26640"/>
    </source>
</evidence>
<reference evidence="4" key="1">
    <citation type="journal article" date="2023" name="Mol. Phylogenet. Evol.">
        <title>Genome-scale phylogeny and comparative genomics of the fungal order Sordariales.</title>
        <authorList>
            <person name="Hensen N."/>
            <person name="Bonometti L."/>
            <person name="Westerberg I."/>
            <person name="Brannstrom I.O."/>
            <person name="Guillou S."/>
            <person name="Cros-Aarteil S."/>
            <person name="Calhoun S."/>
            <person name="Haridas S."/>
            <person name="Kuo A."/>
            <person name="Mondo S."/>
            <person name="Pangilinan J."/>
            <person name="Riley R."/>
            <person name="LaButti K."/>
            <person name="Andreopoulos B."/>
            <person name="Lipzen A."/>
            <person name="Chen C."/>
            <person name="Yan M."/>
            <person name="Daum C."/>
            <person name="Ng V."/>
            <person name="Clum A."/>
            <person name="Steindorff A."/>
            <person name="Ohm R.A."/>
            <person name="Martin F."/>
            <person name="Silar P."/>
            <person name="Natvig D.O."/>
            <person name="Lalanne C."/>
            <person name="Gautier V."/>
            <person name="Ament-Velasquez S.L."/>
            <person name="Kruys A."/>
            <person name="Hutchinson M.I."/>
            <person name="Powell A.J."/>
            <person name="Barry K."/>
            <person name="Miller A.N."/>
            <person name="Grigoriev I.V."/>
            <person name="Debuchy R."/>
            <person name="Gladieux P."/>
            <person name="Hiltunen Thoren M."/>
            <person name="Johannesson H."/>
        </authorList>
    </citation>
    <scope>NUCLEOTIDE SEQUENCE [LARGE SCALE GENOMIC DNA]</scope>
    <source>
        <strain evidence="4">CBS 284.82</strain>
    </source>
</reference>
<evidence type="ECO:0000313" key="4">
    <source>
        <dbReference type="Proteomes" id="UP001303115"/>
    </source>
</evidence>
<evidence type="ECO:0000313" key="3">
    <source>
        <dbReference type="EMBL" id="KAK4038392.1"/>
    </source>
</evidence>
<keyword evidence="4" id="KW-1185">Reference proteome</keyword>
<name>A0AAN6SQ23_9PEZI</name>
<feature type="region of interest" description="Disordered" evidence="1">
    <location>
        <begin position="297"/>
        <end position="318"/>
    </location>
</feature>
<dbReference type="InterPro" id="IPR058525">
    <property type="entry name" value="DUF8212"/>
</dbReference>
<evidence type="ECO:0000256" key="1">
    <source>
        <dbReference type="SAM" id="MobiDB-lite"/>
    </source>
</evidence>
<comment type="caution">
    <text evidence="3">The sequence shown here is derived from an EMBL/GenBank/DDBJ whole genome shotgun (WGS) entry which is preliminary data.</text>
</comment>
<dbReference type="Proteomes" id="UP001303115">
    <property type="component" value="Unassembled WGS sequence"/>
</dbReference>
<dbReference type="AlphaFoldDB" id="A0AAN6SQ23"/>
<proteinExistence type="predicted"/>
<organism evidence="3 4">
    <name type="scientific">Parachaetomium inaequale</name>
    <dbReference type="NCBI Taxonomy" id="2588326"/>
    <lineage>
        <taxon>Eukaryota</taxon>
        <taxon>Fungi</taxon>
        <taxon>Dikarya</taxon>
        <taxon>Ascomycota</taxon>
        <taxon>Pezizomycotina</taxon>
        <taxon>Sordariomycetes</taxon>
        <taxon>Sordariomycetidae</taxon>
        <taxon>Sordariales</taxon>
        <taxon>Chaetomiaceae</taxon>
        <taxon>Parachaetomium</taxon>
    </lineage>
</organism>
<dbReference type="Pfam" id="PF26640">
    <property type="entry name" value="DUF8212"/>
    <property type="match status" value="1"/>
</dbReference>
<dbReference type="EMBL" id="MU854430">
    <property type="protein sequence ID" value="KAK4038392.1"/>
    <property type="molecule type" value="Genomic_DNA"/>
</dbReference>
<accession>A0AAN6SQ23</accession>